<name>A0A8T9CHR8_9HELO</name>
<dbReference type="InterPro" id="IPR045518">
    <property type="entry name" value="2EXR"/>
</dbReference>
<keyword evidence="3" id="KW-1185">Reference proteome</keyword>
<organism evidence="2 3">
    <name type="scientific">Lachnellula suecica</name>
    <dbReference type="NCBI Taxonomy" id="602035"/>
    <lineage>
        <taxon>Eukaryota</taxon>
        <taxon>Fungi</taxon>
        <taxon>Dikarya</taxon>
        <taxon>Ascomycota</taxon>
        <taxon>Pezizomycotina</taxon>
        <taxon>Leotiomycetes</taxon>
        <taxon>Helotiales</taxon>
        <taxon>Lachnaceae</taxon>
        <taxon>Lachnellula</taxon>
    </lineage>
</organism>
<protein>
    <recommendedName>
        <fullName evidence="1">2EXR domain-containing protein</fullName>
    </recommendedName>
</protein>
<dbReference type="PANTHER" id="PTHR35910:SF6">
    <property type="entry name" value="2EXR DOMAIN-CONTAINING PROTEIN"/>
    <property type="match status" value="1"/>
</dbReference>
<feature type="domain" description="2EXR" evidence="1">
    <location>
        <begin position="22"/>
        <end position="140"/>
    </location>
</feature>
<sequence>MSTSKHLHIINPSYNSSEDVSFTLFSALSMELRLRVWQCSIQQNRLLEIELDRPQLWAPEPTLPDAPYSATNGLNKVISGRNYTIRGCKILSKLLHVNRESRDVALRFYRVHMPCYFPTSEGGTPGTAKSTLYVNPEYDFMFLRIKQPPENTFVDFVNDFKAHDPKAVGLLNLALDANSMTALQCSTDITVTPGKPAFLDSLQQLREIIWVAESMAGRSILGPLDDFEGAGIRFNNSMPLKASTPTFQYVLTAGVDPRQLRVQWRQLLAKWGIQQAQETRERFLFASQVPRPEQQQIHDMKTASKYLDEEEERWLKVQRKYHRIVKKCAGKVPVEGSEELAKAVRPAIGFWLFPPEALGRLEGFPEEGSSRTKKVFDMTDHWPELALSFLF</sequence>
<gene>
    <name evidence="2" type="ORF">LSUE1_G000822</name>
</gene>
<evidence type="ECO:0000313" key="3">
    <source>
        <dbReference type="Proteomes" id="UP000469558"/>
    </source>
</evidence>
<dbReference type="PANTHER" id="PTHR35910">
    <property type="entry name" value="2EXR DOMAIN-CONTAINING PROTEIN"/>
    <property type="match status" value="1"/>
</dbReference>
<reference evidence="2 3" key="1">
    <citation type="submission" date="2018-05" db="EMBL/GenBank/DDBJ databases">
        <title>Genome sequencing and assembly of the regulated plant pathogen Lachnellula willkommii and related sister species for the development of diagnostic species identification markers.</title>
        <authorList>
            <person name="Giroux E."/>
            <person name="Bilodeau G."/>
        </authorList>
    </citation>
    <scope>NUCLEOTIDE SEQUENCE [LARGE SCALE GENOMIC DNA]</scope>
    <source>
        <strain evidence="2 3">CBS 268.59</strain>
    </source>
</reference>
<evidence type="ECO:0000259" key="1">
    <source>
        <dbReference type="Pfam" id="PF20150"/>
    </source>
</evidence>
<evidence type="ECO:0000313" key="2">
    <source>
        <dbReference type="EMBL" id="TVY84067.1"/>
    </source>
</evidence>
<dbReference type="Pfam" id="PF20150">
    <property type="entry name" value="2EXR"/>
    <property type="match status" value="1"/>
</dbReference>
<dbReference type="OrthoDB" id="3469466at2759"/>
<accession>A0A8T9CHR8</accession>
<comment type="caution">
    <text evidence="2">The sequence shown here is derived from an EMBL/GenBank/DDBJ whole genome shotgun (WGS) entry which is preliminary data.</text>
</comment>
<proteinExistence type="predicted"/>
<dbReference type="AlphaFoldDB" id="A0A8T9CHR8"/>
<dbReference type="Proteomes" id="UP000469558">
    <property type="component" value="Unassembled WGS sequence"/>
</dbReference>
<dbReference type="EMBL" id="QGMK01000121">
    <property type="protein sequence ID" value="TVY84067.1"/>
    <property type="molecule type" value="Genomic_DNA"/>
</dbReference>